<keyword evidence="2 8" id="KW-0436">Ligase</keyword>
<keyword evidence="4 8" id="KW-0067">ATP-binding</keyword>
<dbReference type="FunFam" id="1.10.240.10:FF:000002">
    <property type="entry name" value="Tryptophan--tRNA ligase"/>
    <property type="match status" value="1"/>
</dbReference>
<reference evidence="10" key="1">
    <citation type="submission" date="2021-02" db="EMBL/GenBank/DDBJ databases">
        <title>Abyssanaerobacter marinus gen.nov., sp., nov, anaerobic bacterium isolated from the Onnuri vent field of Indian Ocean and suggestion of Mogibacteriaceae fam. nov., and proposal of reclassification of ambiguous this family's genus member.</title>
        <authorList>
            <person name="Kim Y.J."/>
            <person name="Yang J.-A."/>
        </authorList>
    </citation>
    <scope>NUCLEOTIDE SEQUENCE</scope>
    <source>
        <strain evidence="10">DSM 2634</strain>
    </source>
</reference>
<keyword evidence="11" id="KW-1185">Reference proteome</keyword>
<feature type="binding site" evidence="8">
    <location>
        <begin position="9"/>
        <end position="11"/>
    </location>
    <ligand>
        <name>ATP</name>
        <dbReference type="ChEBI" id="CHEBI:30616"/>
    </ligand>
</feature>
<feature type="binding site" evidence="8">
    <location>
        <begin position="17"/>
        <end position="18"/>
    </location>
    <ligand>
        <name>ATP</name>
        <dbReference type="ChEBI" id="CHEBI:30616"/>
    </ligand>
</feature>
<keyword evidence="6 8" id="KW-0030">Aminoacyl-tRNA synthetase</keyword>
<dbReference type="Pfam" id="PF00579">
    <property type="entry name" value="tRNA-synt_1b"/>
    <property type="match status" value="1"/>
</dbReference>
<evidence type="ECO:0000256" key="4">
    <source>
        <dbReference type="ARBA" id="ARBA00022840"/>
    </source>
</evidence>
<comment type="function">
    <text evidence="8">Catalyzes the attachment of tryptophan to tRNA(Trp).</text>
</comment>
<protein>
    <recommendedName>
        <fullName evidence="8">Tryptophan--tRNA ligase</fullName>
        <ecNumber evidence="8">6.1.1.2</ecNumber>
    </recommendedName>
    <alternativeName>
        <fullName evidence="8">Tryptophanyl-tRNA synthetase</fullName>
        <shortName evidence="8">TrpRS</shortName>
    </alternativeName>
</protein>
<feature type="binding site" evidence="8">
    <location>
        <begin position="192"/>
        <end position="196"/>
    </location>
    <ligand>
        <name>ATP</name>
        <dbReference type="ChEBI" id="CHEBI:30616"/>
    </ligand>
</feature>
<evidence type="ECO:0000256" key="6">
    <source>
        <dbReference type="ARBA" id="ARBA00023146"/>
    </source>
</evidence>
<dbReference type="AlphaFoldDB" id="A0A939D944"/>
<dbReference type="EMBL" id="JAFJZZ010000002">
    <property type="protein sequence ID" value="MBN7773360.1"/>
    <property type="molecule type" value="Genomic_DNA"/>
</dbReference>
<dbReference type="InterPro" id="IPR001412">
    <property type="entry name" value="aa-tRNA-synth_I_CS"/>
</dbReference>
<feature type="short sequence motif" description="'KMSKS' region" evidence="8">
    <location>
        <begin position="192"/>
        <end position="196"/>
    </location>
</feature>
<proteinExistence type="inferred from homology"/>
<sequence>MKRVFSGVQPTGNIHIGNYLGALRQFVELQNDNECIYCIVDMHSITLPQDPKELRKHTLDVAALYMAIGLDPKKSTIFVQSDVPGHAELSWVLTCNSYTGELSRMTQFKDKSKGRESAPTGLFSYPILMAADILLYDTDIVPVGRDQKQHIELCRDLAIRINNKYGQTFVVPDGRFLKEGARIMSLDEPMKKMSKSAENPLSRISLLDEEGKIKKAIMKATTDSEGIIKFDLENKPGVSNLMNIYSSFSGISVEDIEKKYEGCGYGDFKKDLVQVTSEALRPIRENFEQIRHSQELLNVLNEGAEKANAIAEKTMARVKETFGLGISKK</sequence>
<dbReference type="GO" id="GO:0005829">
    <property type="term" value="C:cytosol"/>
    <property type="evidence" value="ECO:0007669"/>
    <property type="project" value="TreeGrafter"/>
</dbReference>
<accession>A0A939D944</accession>
<evidence type="ECO:0000256" key="5">
    <source>
        <dbReference type="ARBA" id="ARBA00022917"/>
    </source>
</evidence>
<comment type="catalytic activity">
    <reaction evidence="7 8">
        <text>tRNA(Trp) + L-tryptophan + ATP = L-tryptophyl-tRNA(Trp) + AMP + diphosphate + H(+)</text>
        <dbReference type="Rhea" id="RHEA:24080"/>
        <dbReference type="Rhea" id="RHEA-COMP:9671"/>
        <dbReference type="Rhea" id="RHEA-COMP:9705"/>
        <dbReference type="ChEBI" id="CHEBI:15378"/>
        <dbReference type="ChEBI" id="CHEBI:30616"/>
        <dbReference type="ChEBI" id="CHEBI:33019"/>
        <dbReference type="ChEBI" id="CHEBI:57912"/>
        <dbReference type="ChEBI" id="CHEBI:78442"/>
        <dbReference type="ChEBI" id="CHEBI:78535"/>
        <dbReference type="ChEBI" id="CHEBI:456215"/>
        <dbReference type="EC" id="6.1.1.2"/>
    </reaction>
</comment>
<dbReference type="GO" id="GO:0006436">
    <property type="term" value="P:tryptophanyl-tRNA aminoacylation"/>
    <property type="evidence" value="ECO:0007669"/>
    <property type="project" value="UniProtKB-UniRule"/>
</dbReference>
<dbReference type="InterPro" id="IPR002306">
    <property type="entry name" value="Trp-tRNA-ligase"/>
</dbReference>
<evidence type="ECO:0000256" key="8">
    <source>
        <dbReference type="HAMAP-Rule" id="MF_00140"/>
    </source>
</evidence>
<dbReference type="GO" id="GO:0005524">
    <property type="term" value="F:ATP binding"/>
    <property type="evidence" value="ECO:0007669"/>
    <property type="project" value="UniProtKB-UniRule"/>
</dbReference>
<dbReference type="EC" id="6.1.1.2" evidence="8"/>
<dbReference type="InterPro" id="IPR050203">
    <property type="entry name" value="Trp-tRNA_synthetase"/>
</dbReference>
<dbReference type="HAMAP" id="MF_00140_B">
    <property type="entry name" value="Trp_tRNA_synth_B"/>
    <property type="match status" value="1"/>
</dbReference>
<gene>
    <name evidence="8 10" type="primary">trpS</name>
    <name evidence="10" type="ORF">JYB65_08300</name>
</gene>
<dbReference type="SUPFAM" id="SSF52374">
    <property type="entry name" value="Nucleotidylyl transferase"/>
    <property type="match status" value="1"/>
</dbReference>
<keyword evidence="5 8" id="KW-0648">Protein biosynthesis</keyword>
<evidence type="ECO:0000256" key="1">
    <source>
        <dbReference type="ARBA" id="ARBA00005594"/>
    </source>
</evidence>
<evidence type="ECO:0000256" key="2">
    <source>
        <dbReference type="ARBA" id="ARBA00022598"/>
    </source>
</evidence>
<evidence type="ECO:0000313" key="11">
    <source>
        <dbReference type="Proteomes" id="UP000664545"/>
    </source>
</evidence>
<dbReference type="Gene3D" id="1.10.240.10">
    <property type="entry name" value="Tyrosyl-Transfer RNA Synthetase"/>
    <property type="match status" value="1"/>
</dbReference>
<dbReference type="Proteomes" id="UP000664545">
    <property type="component" value="Unassembled WGS sequence"/>
</dbReference>
<comment type="similarity">
    <text evidence="1 8 9">Belongs to the class-I aminoacyl-tRNA synthetase family.</text>
</comment>
<organism evidence="10 11">
    <name type="scientific">Clostridium aminobutyricum</name>
    <dbReference type="NCBI Taxonomy" id="33953"/>
    <lineage>
        <taxon>Bacteria</taxon>
        <taxon>Bacillati</taxon>
        <taxon>Bacillota</taxon>
        <taxon>Clostridia</taxon>
        <taxon>Eubacteriales</taxon>
        <taxon>Clostridiaceae</taxon>
        <taxon>Clostridium</taxon>
    </lineage>
</organism>
<keyword evidence="3 8" id="KW-0547">Nucleotide-binding</keyword>
<dbReference type="GO" id="GO:0004830">
    <property type="term" value="F:tryptophan-tRNA ligase activity"/>
    <property type="evidence" value="ECO:0007669"/>
    <property type="project" value="UniProtKB-UniRule"/>
</dbReference>
<feature type="binding site" evidence="8">
    <location>
        <position position="183"/>
    </location>
    <ligand>
        <name>ATP</name>
        <dbReference type="ChEBI" id="CHEBI:30616"/>
    </ligand>
</feature>
<dbReference type="InterPro" id="IPR024109">
    <property type="entry name" value="Trp-tRNA-ligase_bac-type"/>
</dbReference>
<dbReference type="PROSITE" id="PS00178">
    <property type="entry name" value="AA_TRNA_LIGASE_I"/>
    <property type="match status" value="1"/>
</dbReference>
<evidence type="ECO:0000256" key="9">
    <source>
        <dbReference type="RuleBase" id="RU363036"/>
    </source>
</evidence>
<feature type="short sequence motif" description="'HIGH' region" evidence="8">
    <location>
        <begin position="10"/>
        <end position="18"/>
    </location>
</feature>
<dbReference type="RefSeq" id="WP_206582179.1">
    <property type="nucleotide sequence ID" value="NZ_JAFJZZ010000002.1"/>
</dbReference>
<evidence type="ECO:0000256" key="3">
    <source>
        <dbReference type="ARBA" id="ARBA00022741"/>
    </source>
</evidence>
<feature type="binding site" evidence="8">
    <location>
        <position position="132"/>
    </location>
    <ligand>
        <name>L-tryptophan</name>
        <dbReference type="ChEBI" id="CHEBI:57912"/>
    </ligand>
</feature>
<dbReference type="Gene3D" id="3.40.50.620">
    <property type="entry name" value="HUPs"/>
    <property type="match status" value="1"/>
</dbReference>
<evidence type="ECO:0000313" key="10">
    <source>
        <dbReference type="EMBL" id="MBN7773360.1"/>
    </source>
</evidence>
<comment type="caution">
    <text evidence="10">The sequence shown here is derived from an EMBL/GenBank/DDBJ whole genome shotgun (WGS) entry which is preliminary data.</text>
</comment>
<dbReference type="CDD" id="cd00806">
    <property type="entry name" value="TrpRS_core"/>
    <property type="match status" value="1"/>
</dbReference>
<name>A0A939D944_CLOAM</name>
<feature type="binding site" evidence="8">
    <location>
        <begin position="144"/>
        <end position="146"/>
    </location>
    <ligand>
        <name>ATP</name>
        <dbReference type="ChEBI" id="CHEBI:30616"/>
    </ligand>
</feature>
<dbReference type="NCBIfam" id="TIGR00233">
    <property type="entry name" value="trpS"/>
    <property type="match status" value="1"/>
</dbReference>
<dbReference type="InterPro" id="IPR014729">
    <property type="entry name" value="Rossmann-like_a/b/a_fold"/>
</dbReference>
<evidence type="ECO:0000256" key="7">
    <source>
        <dbReference type="ARBA" id="ARBA00049929"/>
    </source>
</evidence>
<dbReference type="PRINTS" id="PR01039">
    <property type="entry name" value="TRNASYNTHTRP"/>
</dbReference>
<dbReference type="InterPro" id="IPR002305">
    <property type="entry name" value="aa-tRNA-synth_Ic"/>
</dbReference>
<keyword evidence="8" id="KW-0963">Cytoplasm</keyword>
<dbReference type="PANTHER" id="PTHR43766">
    <property type="entry name" value="TRYPTOPHAN--TRNA LIGASE, MITOCHONDRIAL"/>
    <property type="match status" value="1"/>
</dbReference>
<comment type="subcellular location">
    <subcellularLocation>
        <location evidence="8">Cytoplasm</location>
    </subcellularLocation>
</comment>
<dbReference type="PANTHER" id="PTHR43766:SF1">
    <property type="entry name" value="TRYPTOPHAN--TRNA LIGASE, MITOCHONDRIAL"/>
    <property type="match status" value="1"/>
</dbReference>
<comment type="subunit">
    <text evidence="8">Homodimer.</text>
</comment>